<dbReference type="AlphaFoldDB" id="A0A5Q0TCR3"/>
<gene>
    <name evidence="1" type="ORF">GFB47_04165</name>
</gene>
<organism evidence="1 2">
    <name type="scientific">Vibrio algicola</name>
    <dbReference type="NCBI Taxonomy" id="2662262"/>
    <lineage>
        <taxon>Bacteria</taxon>
        <taxon>Pseudomonadati</taxon>
        <taxon>Pseudomonadota</taxon>
        <taxon>Gammaproteobacteria</taxon>
        <taxon>Vibrionales</taxon>
        <taxon>Vibrionaceae</taxon>
        <taxon>Vibrio</taxon>
    </lineage>
</organism>
<proteinExistence type="predicted"/>
<accession>A0A5Q0TCR3</accession>
<protein>
    <recommendedName>
        <fullName evidence="3">Lipoprotein</fullName>
    </recommendedName>
</protein>
<dbReference type="PROSITE" id="PS51257">
    <property type="entry name" value="PROKAR_LIPOPROTEIN"/>
    <property type="match status" value="1"/>
</dbReference>
<evidence type="ECO:0008006" key="3">
    <source>
        <dbReference type="Google" id="ProtNLM"/>
    </source>
</evidence>
<name>A0A5Q0TCR3_9VIBR</name>
<reference evidence="1 2" key="1">
    <citation type="submission" date="2019-10" db="EMBL/GenBank/DDBJ databases">
        <title>Vibrio sp. nov., isolated from Coralline algae surface.</title>
        <authorList>
            <person name="Geng Y."/>
            <person name="Zhang X."/>
        </authorList>
    </citation>
    <scope>NUCLEOTIDE SEQUENCE [LARGE SCALE GENOMIC DNA]</scope>
    <source>
        <strain evidence="1 2">SM1977</strain>
    </source>
</reference>
<sequence length="227" mass="25305">MKKIIALSVLLLLTGCADKDGNILNPNLFGPSKTNEIAEAKSVDGKTSVDLIQSLDKQAVTAQHFSDLTPFVMSGDHIENLTISQKDKVMHLDSGKSFVRLIKLAPINDGQKLNINSYARETVFAPYAQLLNKDFSAIEGEYQSTFKSQVLRERDRYEMVINIDSTNKTAQYIAIYTHKDVLGKTKQLTDPEQAYNKENGINQPPRPWYTTINAPVGSISLNLVTQE</sequence>
<dbReference type="GO" id="GO:0008643">
    <property type="term" value="P:carbohydrate transport"/>
    <property type="evidence" value="ECO:0007669"/>
    <property type="project" value="InterPro"/>
</dbReference>
<dbReference type="EMBL" id="CP045699">
    <property type="protein sequence ID" value="QGA64670.1"/>
    <property type="molecule type" value="Genomic_DNA"/>
</dbReference>
<dbReference type="InterPro" id="IPR010794">
    <property type="entry name" value="MalM"/>
</dbReference>
<dbReference type="RefSeq" id="WP_153446777.1">
    <property type="nucleotide sequence ID" value="NZ_CP045699.1"/>
</dbReference>
<keyword evidence="2" id="KW-1185">Reference proteome</keyword>
<dbReference type="GO" id="GO:0042597">
    <property type="term" value="C:periplasmic space"/>
    <property type="evidence" value="ECO:0007669"/>
    <property type="project" value="InterPro"/>
</dbReference>
<dbReference type="Pfam" id="PF07148">
    <property type="entry name" value="MalM"/>
    <property type="match status" value="1"/>
</dbReference>
<dbReference type="Proteomes" id="UP000348942">
    <property type="component" value="Chromosome 1"/>
</dbReference>
<evidence type="ECO:0000313" key="2">
    <source>
        <dbReference type="Proteomes" id="UP000348942"/>
    </source>
</evidence>
<evidence type="ECO:0000313" key="1">
    <source>
        <dbReference type="EMBL" id="QGA64670.1"/>
    </source>
</evidence>